<evidence type="ECO:0000313" key="1">
    <source>
        <dbReference type="EMBL" id="VCU06577.1"/>
    </source>
</evidence>
<dbReference type="Pfam" id="PF13554">
    <property type="entry name" value="Phage_tail_terminator_5"/>
    <property type="match status" value="1"/>
</dbReference>
<reference evidence="2" key="2">
    <citation type="submission" date="2018-10" db="EMBL/GenBank/DDBJ databases">
        <authorList>
            <person name="Peiro R."/>
            <person name="Begona"/>
            <person name="Cbmso G."/>
            <person name="Lopez M."/>
            <person name="Gonzalez S."/>
            <person name="Sacristan E."/>
            <person name="Castillo E."/>
        </authorList>
    </citation>
    <scope>NUCLEOTIDE SEQUENCE</scope>
    <source>
        <strain evidence="2">Rhod_genome</strain>
        <strain evidence="1">Rhod_plasmid</strain>
        <plasmid evidence="1">1</plasmid>
    </source>
</reference>
<dbReference type="Gene3D" id="3.30.2000.20">
    <property type="match status" value="1"/>
</dbReference>
<keyword evidence="1" id="KW-0614">Plasmid</keyword>
<proteinExistence type="predicted"/>
<evidence type="ECO:0000313" key="3">
    <source>
        <dbReference type="Proteomes" id="UP000289200"/>
    </source>
</evidence>
<dbReference type="AlphaFoldDB" id="A0A3S4AXI0"/>
<dbReference type="EMBL" id="LR026982">
    <property type="protein sequence ID" value="VCU06577.1"/>
    <property type="molecule type" value="Genomic_DNA"/>
</dbReference>
<dbReference type="InterPro" id="IPR025395">
    <property type="entry name" value="Phage_tail_terminator-like"/>
</dbReference>
<accession>A0A3S4AXI0</accession>
<organism evidence="2 3">
    <name type="scientific">Rhodoplanes serenus</name>
    <dbReference type="NCBI Taxonomy" id="200615"/>
    <lineage>
        <taxon>Bacteria</taxon>
        <taxon>Pseudomonadati</taxon>
        <taxon>Pseudomonadota</taxon>
        <taxon>Alphaproteobacteria</taxon>
        <taxon>Hyphomicrobiales</taxon>
        <taxon>Nitrobacteraceae</taxon>
        <taxon>Rhodoplanes</taxon>
    </lineage>
</organism>
<name>A0A3S4AXI0_9BRAD</name>
<gene>
    <name evidence="2" type="ORF">RHODGE_RHODGE_01030</name>
    <name evidence="1" type="ORF">RHODPL_RHODPL_00025</name>
</gene>
<evidence type="ECO:0008006" key="4">
    <source>
        <dbReference type="Google" id="ProtNLM"/>
    </source>
</evidence>
<dbReference type="RefSeq" id="WP_159373855.1">
    <property type="nucleotide sequence ID" value="NZ_LR026982.1"/>
</dbReference>
<sequence length="136" mass="14835">MANHPETIIGLALFDRLRTMPGVLPIAWPNVPFTPPDDQRYLRVYVLPGQPEGIDLSGRHIRRGGMLQVSVCWPAGAGITAPREVAGAIADRFALGTIIERGGLRIRISRPPRIAGELIEDVVVQVPITAHYDVLS</sequence>
<dbReference type="Proteomes" id="UP000289200">
    <property type="component" value="Unassembled WGS sequence"/>
</dbReference>
<reference evidence="3" key="1">
    <citation type="submission" date="2018-10" db="EMBL/GenBank/DDBJ databases">
        <authorList>
            <person name="Peiro R."/>
            <person name="Begona"/>
            <person name="Cbmso G."/>
            <person name="Lopez M."/>
            <person name="Gonzalez S."/>
            <person name="Sacristan E."/>
            <person name="Castillo E."/>
        </authorList>
    </citation>
    <scope>NUCLEOTIDE SEQUENCE [LARGE SCALE GENOMIC DNA]</scope>
</reference>
<protein>
    <recommendedName>
        <fullName evidence="4">DUF3168 domain-containing protein</fullName>
    </recommendedName>
</protein>
<evidence type="ECO:0000313" key="2">
    <source>
        <dbReference type="EMBL" id="VCU07880.1"/>
    </source>
</evidence>
<keyword evidence="3" id="KW-1185">Reference proteome</keyword>
<dbReference type="EMBL" id="UWOC01000077">
    <property type="protein sequence ID" value="VCU07880.1"/>
    <property type="molecule type" value="Genomic_DNA"/>
</dbReference>
<geneLocation type="plasmid" evidence="1">
    <name>1</name>
</geneLocation>